<evidence type="ECO:0000313" key="3">
    <source>
        <dbReference type="Proteomes" id="UP000478836"/>
    </source>
</evidence>
<dbReference type="InterPro" id="IPR036653">
    <property type="entry name" value="CinA-like_C"/>
</dbReference>
<protein>
    <submittedName>
        <fullName evidence="2">CinA family protein</fullName>
    </submittedName>
</protein>
<dbReference type="Pfam" id="PF02464">
    <property type="entry name" value="CinA"/>
    <property type="match status" value="1"/>
</dbReference>
<dbReference type="GeneID" id="77475657"/>
<name>A0ABQ6V9Z4_9MICO</name>
<gene>
    <name evidence="2" type="ORF">F6A08_04310</name>
</gene>
<dbReference type="InterPro" id="IPR008136">
    <property type="entry name" value="CinA_C"/>
</dbReference>
<dbReference type="EMBL" id="WAAO01000001">
    <property type="protein sequence ID" value="KAB1867033.1"/>
    <property type="molecule type" value="Genomic_DNA"/>
</dbReference>
<keyword evidence="3" id="KW-1185">Reference proteome</keyword>
<proteinExistence type="predicted"/>
<dbReference type="RefSeq" id="WP_151458722.1">
    <property type="nucleotide sequence ID" value="NZ_CBDRDJ010000002.1"/>
</dbReference>
<evidence type="ECO:0000313" key="2">
    <source>
        <dbReference type="EMBL" id="KAB1867033.1"/>
    </source>
</evidence>
<organism evidence="2 3">
    <name type="scientific">Microbacterium algeriense</name>
    <dbReference type="NCBI Taxonomy" id="2615184"/>
    <lineage>
        <taxon>Bacteria</taxon>
        <taxon>Bacillati</taxon>
        <taxon>Actinomycetota</taxon>
        <taxon>Actinomycetes</taxon>
        <taxon>Micrococcales</taxon>
        <taxon>Microbacteriaceae</taxon>
        <taxon>Microbacterium</taxon>
    </lineage>
</organism>
<dbReference type="Gene3D" id="3.90.950.20">
    <property type="entry name" value="CinA-like"/>
    <property type="match status" value="1"/>
</dbReference>
<dbReference type="SUPFAM" id="SSF142433">
    <property type="entry name" value="CinA-like"/>
    <property type="match status" value="1"/>
</dbReference>
<feature type="domain" description="CinA C-terminal" evidence="1">
    <location>
        <begin position="10"/>
        <end position="150"/>
    </location>
</feature>
<sequence length="175" mass="17937">MSASEDTDLERLSELARDRGLRMCVAESLTSGGLASTVGAGENASEWFAGGIVAYFTEVKERVLGLTPGTDPTSAECAEQLATGALRLFDADIAVSTTGVGGPDPQGGHPPGTVYLGWATAEGAGHRRLALTGGPEEVLDASVEAAVRLLAFHAEGLRPAGPRRGAEQSEDSASQ</sequence>
<comment type="caution">
    <text evidence="2">The sequence shown here is derived from an EMBL/GenBank/DDBJ whole genome shotgun (WGS) entry which is preliminary data.</text>
</comment>
<accession>A0ABQ6V9Z4</accession>
<dbReference type="NCBIfam" id="TIGR00199">
    <property type="entry name" value="PncC_domain"/>
    <property type="match status" value="1"/>
</dbReference>
<dbReference type="Proteomes" id="UP000478836">
    <property type="component" value="Unassembled WGS sequence"/>
</dbReference>
<reference evidence="3" key="1">
    <citation type="submission" date="2019-09" db="EMBL/GenBank/DDBJ databases">
        <title>Whole genome sequencing of Microbacterium maritypicum.</title>
        <authorList>
            <person name="Lenchi N."/>
        </authorList>
    </citation>
    <scope>NUCLEOTIDE SEQUENCE [LARGE SCALE GENOMIC DNA]</scope>
    <source>
        <strain evidence="3">G1</strain>
    </source>
</reference>
<evidence type="ECO:0000259" key="1">
    <source>
        <dbReference type="Pfam" id="PF02464"/>
    </source>
</evidence>